<evidence type="ECO:0000256" key="4">
    <source>
        <dbReference type="ARBA" id="ARBA00022723"/>
    </source>
</evidence>
<dbReference type="PANTHER" id="PTHR23220:SF23">
    <property type="entry name" value="INTEGRIN ALPHA-2"/>
    <property type="match status" value="1"/>
</dbReference>
<evidence type="ECO:0000256" key="8">
    <source>
        <dbReference type="ARBA" id="ARBA00022842"/>
    </source>
</evidence>
<dbReference type="InterPro" id="IPR000413">
    <property type="entry name" value="Integrin_alpha"/>
</dbReference>
<feature type="signal peptide" evidence="23">
    <location>
        <begin position="1"/>
        <end position="19"/>
    </location>
</feature>
<evidence type="ECO:0000256" key="5">
    <source>
        <dbReference type="ARBA" id="ARBA00022729"/>
    </source>
</evidence>
<dbReference type="Gene3D" id="2.130.10.130">
    <property type="entry name" value="Integrin alpha, N-terminal"/>
    <property type="match status" value="2"/>
</dbReference>
<comment type="subcellular location">
    <subcellularLocation>
        <location evidence="1 23">Membrane</location>
        <topology evidence="1 23">Single-pass type I membrane protein</topology>
    </subcellularLocation>
</comment>
<dbReference type="Proteomes" id="UP000812440">
    <property type="component" value="Chromosome 1"/>
</dbReference>
<dbReference type="GO" id="GO:0046872">
    <property type="term" value="F:metal ion binding"/>
    <property type="evidence" value="ECO:0007669"/>
    <property type="project" value="UniProtKB-KW"/>
</dbReference>
<dbReference type="SUPFAM" id="SSF69179">
    <property type="entry name" value="Integrin domains"/>
    <property type="match status" value="3"/>
</dbReference>
<dbReference type="GO" id="GO:0009897">
    <property type="term" value="C:external side of plasma membrane"/>
    <property type="evidence" value="ECO:0007669"/>
    <property type="project" value="TreeGrafter"/>
</dbReference>
<dbReference type="InterPro" id="IPR048285">
    <property type="entry name" value="Integrin_alpha_Ig-like_2"/>
</dbReference>
<protein>
    <recommendedName>
        <fullName evidence="17">Integrin alpha-2</fullName>
    </recommendedName>
    <alternativeName>
        <fullName evidence="20">CD49 antigen-like family member B</fullName>
    </alternativeName>
    <alternativeName>
        <fullName evidence="18">Collagen receptor</fullName>
    </alternativeName>
    <alternativeName>
        <fullName evidence="21">Platelet membrane glycoprotein Ia</fullName>
    </alternativeName>
    <alternativeName>
        <fullName evidence="19">VLA-2 subunit alpha</fullName>
    </alternativeName>
</protein>
<keyword evidence="3 23" id="KW-0812">Transmembrane</keyword>
<dbReference type="GO" id="GO:0098609">
    <property type="term" value="P:cell-cell adhesion"/>
    <property type="evidence" value="ECO:0007669"/>
    <property type="project" value="TreeGrafter"/>
</dbReference>
<dbReference type="PROSITE" id="PS51470">
    <property type="entry name" value="FG_GAP"/>
    <property type="match status" value="4"/>
</dbReference>
<dbReference type="InterPro" id="IPR013519">
    <property type="entry name" value="Int_alpha_beta-p"/>
</dbReference>
<dbReference type="CDD" id="cd01469">
    <property type="entry name" value="vWA_integrins_alpha_subunit"/>
    <property type="match status" value="1"/>
</dbReference>
<evidence type="ECO:0000256" key="6">
    <source>
        <dbReference type="ARBA" id="ARBA00022737"/>
    </source>
</evidence>
<evidence type="ECO:0000259" key="24">
    <source>
        <dbReference type="PROSITE" id="PS50234"/>
    </source>
</evidence>
<dbReference type="PANTHER" id="PTHR23220">
    <property type="entry name" value="INTEGRIN ALPHA"/>
    <property type="match status" value="1"/>
</dbReference>
<keyword evidence="12 23" id="KW-0472">Membrane</keyword>
<comment type="caution">
    <text evidence="25">The sequence shown here is derived from an EMBL/GenBank/DDBJ whole genome shotgun (WGS) entry which is preliminary data.</text>
</comment>
<evidence type="ECO:0000256" key="10">
    <source>
        <dbReference type="ARBA" id="ARBA00022989"/>
    </source>
</evidence>
<dbReference type="Gene3D" id="2.60.40.1510">
    <property type="entry name" value="ntegrin, alpha v. Chain A, domain 3"/>
    <property type="match status" value="1"/>
</dbReference>
<dbReference type="OrthoDB" id="5317514at2759"/>
<evidence type="ECO:0000256" key="21">
    <source>
        <dbReference type="ARBA" id="ARBA00081841"/>
    </source>
</evidence>
<evidence type="ECO:0000256" key="19">
    <source>
        <dbReference type="ARBA" id="ARBA00078914"/>
    </source>
</evidence>
<feature type="chain" id="PRO_5035958460" description="Integrin alpha-2" evidence="23">
    <location>
        <begin position="20"/>
        <end position="1172"/>
    </location>
</feature>
<keyword evidence="8" id="KW-0460">Magnesium</keyword>
<gene>
    <name evidence="25" type="ORF">GDO86_002427</name>
</gene>
<dbReference type="InterPro" id="IPR018184">
    <property type="entry name" value="Integrin_alpha_C_CS"/>
</dbReference>
<keyword evidence="15" id="KW-0325">Glycoprotein</keyword>
<dbReference type="InterPro" id="IPR013517">
    <property type="entry name" value="FG-GAP"/>
</dbReference>
<reference evidence="25" key="1">
    <citation type="thesis" date="2020" institute="ProQuest LLC" country="789 East Eisenhower Parkway, Ann Arbor, MI, USA">
        <title>Comparative Genomics and Chromosome Evolution.</title>
        <authorList>
            <person name="Mudd A.B."/>
        </authorList>
    </citation>
    <scope>NUCLEOTIDE SEQUENCE</scope>
    <source>
        <strain evidence="25">Female2</strain>
        <tissue evidence="25">Blood</tissue>
    </source>
</reference>
<evidence type="ECO:0000256" key="7">
    <source>
        <dbReference type="ARBA" id="ARBA00022837"/>
    </source>
</evidence>
<organism evidence="25 26">
    <name type="scientific">Hymenochirus boettgeri</name>
    <name type="common">Congo dwarf clawed frog</name>
    <dbReference type="NCBI Taxonomy" id="247094"/>
    <lineage>
        <taxon>Eukaryota</taxon>
        <taxon>Metazoa</taxon>
        <taxon>Chordata</taxon>
        <taxon>Craniata</taxon>
        <taxon>Vertebrata</taxon>
        <taxon>Euteleostomi</taxon>
        <taxon>Amphibia</taxon>
        <taxon>Batrachia</taxon>
        <taxon>Anura</taxon>
        <taxon>Pipoidea</taxon>
        <taxon>Pipidae</taxon>
        <taxon>Pipinae</taxon>
        <taxon>Hymenochirus</taxon>
    </lineage>
</organism>
<feature type="transmembrane region" description="Helical" evidence="23">
    <location>
        <begin position="1124"/>
        <end position="1146"/>
    </location>
</feature>
<keyword evidence="6" id="KW-0677">Repeat</keyword>
<evidence type="ECO:0000256" key="3">
    <source>
        <dbReference type="ARBA" id="ARBA00022692"/>
    </source>
</evidence>
<keyword evidence="13" id="KW-1015">Disulfide bond</keyword>
<dbReference type="Gene3D" id="3.40.50.410">
    <property type="entry name" value="von Willebrand factor, type A domain"/>
    <property type="match status" value="1"/>
</dbReference>
<keyword evidence="14 23" id="KW-0675">Receptor</keyword>
<dbReference type="SUPFAM" id="SSF53300">
    <property type="entry name" value="vWA-like"/>
    <property type="match status" value="1"/>
</dbReference>
<dbReference type="EMBL" id="JAACNH010000001">
    <property type="protein sequence ID" value="KAG8456641.1"/>
    <property type="molecule type" value="Genomic_DNA"/>
</dbReference>
<evidence type="ECO:0000256" key="18">
    <source>
        <dbReference type="ARBA" id="ARBA00077193"/>
    </source>
</evidence>
<evidence type="ECO:0000256" key="17">
    <source>
        <dbReference type="ARBA" id="ARBA00068415"/>
    </source>
</evidence>
<dbReference type="PROSITE" id="PS50234">
    <property type="entry name" value="VWFA"/>
    <property type="match status" value="1"/>
</dbReference>
<keyword evidence="9 23" id="KW-0130">Cell adhesion</keyword>
<feature type="repeat" description="FG-GAP" evidence="22">
    <location>
        <begin position="472"/>
        <end position="534"/>
    </location>
</feature>
<sequence>MDRAMYITLLLLIIQGTSFQIIESYNIGLSRAKIFSGPLNQQFGYSVQQFRNQDGNWLLVSSPWSGYPKNRMGDIYKCPVNSAGPKCDNMNLAGATIIPNVTEMKQEMNFGLTLLRNGDTGGFLACGPLWAQQCGNNYYATGVCSDISSSFVVLRSFSPAVQTCSSYIDIVIVCDGSNSIYPWHAVRSFLEKFVQGLNIGPSNTQVSLIQYGNDPKVMFRLDTYKSKEDMARAISAINQMGGTQTNTFKAIDFTRQYAFSKEYGGRPNANKVMVVITDGESHDNILLSKVISDCEKDNIIRFGIAVLGYYNRYNIDSKNLIHEIKSIASDPKERFFFNVSDEVALLEKAGTLGERIFSIEGTTQGGETFQMEMSQVGFSAQYSNNKGILMLGAVGAYDWTGTVVHEKAKQFSVYPYKAFEKVVQDRNQSSYLGYSVAVLTMKNLMNFVAGAPRADYTGQIVVYNITSQGAVTVVQIQRGDQIGSYFGSVLCAIDVNKDSITDVLLVGAPMYMNEYKKEEGQVYMFSISDGILVQRELLEGPKSLENTRFGAAIASVSDIDLDGYNDVIVGAPLENQNSGAIYVYNGNKNTIRTKYSQKILGSSFNPPFQFFGRSIDGYQDMNGDSITDVSVGAYEKVIQLWSQHIADVLVTASFSPEQIILTNKNCEVTVRICFSAAFRPANIQNSVAVTYNATLDADLLSSRVTSRGQFKESSDRFLQRNIDIGPTEKCFQHVFNVQESSDSENALALRINVIAQKPGTSPVLNPYSSSSTEWFITFLKDCGDDKICICDLSLQVQQKPRDSKVPYLVSSKNKRLLFQVTLSNKHENAYNTRINVIFSDNLFFASSTSSIDGTEVLCQIGNTQDALSCLVGFPFLKERQKVTFDIGFDFNLNHIQDKAFINFQAISESKEVNEEDNSVNITIPIQYDAEIHFTRVTNINFYEVFAGSKVPSVVNNFDEIGPEFNFTIKVSTGTIPVKTAFISINVPQFTKANNPLLYLTSVQTDQVNGVSCSANVNQAHIGKIPYEPSFKEENFKNVQLNCESARCATIKCSLKDLQLREDYFVNVSTRIWNGTFAAAHFKTIELMADAKLETLEPELFVINNKNLMIPLTVTKPGEKSEVPVGVVVGSAIAGIVLLAALVALLWKLGFFKRKYEKLQKTEEETAETAPLN</sequence>
<evidence type="ECO:0000256" key="20">
    <source>
        <dbReference type="ARBA" id="ARBA00080513"/>
    </source>
</evidence>
<keyword evidence="5 23" id="KW-0732">Signal</keyword>
<keyword evidence="11 23" id="KW-0401">Integrin</keyword>
<accession>A0A8T2KPX8</accession>
<evidence type="ECO:0000256" key="15">
    <source>
        <dbReference type="ARBA" id="ARBA00023180"/>
    </source>
</evidence>
<dbReference type="SMART" id="SM00191">
    <property type="entry name" value="Int_alpha"/>
    <property type="match status" value="5"/>
</dbReference>
<dbReference type="SMART" id="SM00327">
    <property type="entry name" value="VWA"/>
    <property type="match status" value="1"/>
</dbReference>
<keyword evidence="4" id="KW-0479">Metal-binding</keyword>
<comment type="subunit">
    <text evidence="16">Heterodimer of an alpha and a beta subunit. Alpha-2 associates with beta-1. Interacts with HPS5 and RAB21.</text>
</comment>
<evidence type="ECO:0000256" key="16">
    <source>
        <dbReference type="ARBA" id="ARBA00063497"/>
    </source>
</evidence>
<dbReference type="Pfam" id="PF20805">
    <property type="entry name" value="Integrin_A_Ig_2"/>
    <property type="match status" value="1"/>
</dbReference>
<dbReference type="Pfam" id="PF01839">
    <property type="entry name" value="FG-GAP"/>
    <property type="match status" value="2"/>
</dbReference>
<dbReference type="InterPro" id="IPR048286">
    <property type="entry name" value="Integrin_alpha_Ig-like_3"/>
</dbReference>
<dbReference type="Gene3D" id="1.20.5.930">
    <property type="entry name" value="Bicelle-embedded integrin alpha(iib) transmembrane segment"/>
    <property type="match status" value="1"/>
</dbReference>
<feature type="repeat" description="FG-GAP" evidence="22">
    <location>
        <begin position="29"/>
        <end position="87"/>
    </location>
</feature>
<dbReference type="InterPro" id="IPR002035">
    <property type="entry name" value="VWF_A"/>
</dbReference>
<dbReference type="AlphaFoldDB" id="A0A8T2KPX8"/>
<feature type="repeat" description="FG-GAP" evidence="22">
    <location>
        <begin position="535"/>
        <end position="593"/>
    </location>
</feature>
<evidence type="ECO:0000256" key="11">
    <source>
        <dbReference type="ARBA" id="ARBA00023037"/>
    </source>
</evidence>
<evidence type="ECO:0000256" key="14">
    <source>
        <dbReference type="ARBA" id="ARBA00023170"/>
    </source>
</evidence>
<dbReference type="FunFam" id="2.130.10.130:FF:000008">
    <property type="entry name" value="Integrin subunit alpha 2"/>
    <property type="match status" value="1"/>
</dbReference>
<evidence type="ECO:0000256" key="9">
    <source>
        <dbReference type="ARBA" id="ARBA00022889"/>
    </source>
</evidence>
<dbReference type="Gene3D" id="2.60.40.1530">
    <property type="entry name" value="ntegrin, alpha v. Chain A, domain 4"/>
    <property type="match status" value="1"/>
</dbReference>
<dbReference type="InterPro" id="IPR028994">
    <property type="entry name" value="Integrin_alpha_N"/>
</dbReference>
<dbReference type="PRINTS" id="PR01185">
    <property type="entry name" value="INTEGRINA"/>
</dbReference>
<dbReference type="Gene3D" id="2.60.40.1460">
    <property type="entry name" value="Integrin domains. Chain A, domain 2"/>
    <property type="match status" value="1"/>
</dbReference>
<evidence type="ECO:0000256" key="12">
    <source>
        <dbReference type="ARBA" id="ARBA00023136"/>
    </source>
</evidence>
<proteinExistence type="inferred from homology"/>
<name>A0A8T2KPX8_9PIPI</name>
<dbReference type="SUPFAM" id="SSF69318">
    <property type="entry name" value="Integrin alpha N-terminal domain"/>
    <property type="match status" value="1"/>
</dbReference>
<dbReference type="Pfam" id="PF00092">
    <property type="entry name" value="VWA"/>
    <property type="match status" value="1"/>
</dbReference>
<keyword evidence="26" id="KW-1185">Reference proteome</keyword>
<evidence type="ECO:0000313" key="26">
    <source>
        <dbReference type="Proteomes" id="UP000812440"/>
    </source>
</evidence>
<dbReference type="GO" id="GO:0033627">
    <property type="term" value="P:cell adhesion mediated by integrin"/>
    <property type="evidence" value="ECO:0007669"/>
    <property type="project" value="TreeGrafter"/>
</dbReference>
<dbReference type="PRINTS" id="PR00453">
    <property type="entry name" value="VWFADOMAIN"/>
</dbReference>
<feature type="domain" description="VWFA" evidence="24">
    <location>
        <begin position="169"/>
        <end position="356"/>
    </location>
</feature>
<evidence type="ECO:0000256" key="1">
    <source>
        <dbReference type="ARBA" id="ARBA00004479"/>
    </source>
</evidence>
<comment type="similarity">
    <text evidence="2 23">Belongs to the integrin alpha chain family.</text>
</comment>
<evidence type="ECO:0000256" key="23">
    <source>
        <dbReference type="RuleBase" id="RU003762"/>
    </source>
</evidence>
<evidence type="ECO:0000256" key="2">
    <source>
        <dbReference type="ARBA" id="ARBA00008054"/>
    </source>
</evidence>
<dbReference type="GO" id="GO:0007160">
    <property type="term" value="P:cell-matrix adhesion"/>
    <property type="evidence" value="ECO:0007669"/>
    <property type="project" value="TreeGrafter"/>
</dbReference>
<evidence type="ECO:0000313" key="25">
    <source>
        <dbReference type="EMBL" id="KAG8456641.1"/>
    </source>
</evidence>
<dbReference type="InterPro" id="IPR036465">
    <property type="entry name" value="vWFA_dom_sf"/>
</dbReference>
<dbReference type="Pfam" id="PF20806">
    <property type="entry name" value="Integrin_A_Ig_3"/>
    <property type="match status" value="1"/>
</dbReference>
<dbReference type="FunFam" id="3.40.50.410:FF:000012">
    <property type="entry name" value="Integrin, alpha 10"/>
    <property type="match status" value="1"/>
</dbReference>
<dbReference type="InterPro" id="IPR032695">
    <property type="entry name" value="Integrin_dom_sf"/>
</dbReference>
<feature type="repeat" description="FG-GAP" evidence="22">
    <location>
        <begin position="597"/>
        <end position="657"/>
    </location>
</feature>
<keyword evidence="7" id="KW-0106">Calcium</keyword>
<dbReference type="GO" id="GO:0008305">
    <property type="term" value="C:integrin complex"/>
    <property type="evidence" value="ECO:0007669"/>
    <property type="project" value="InterPro"/>
</dbReference>
<dbReference type="GO" id="GO:0005178">
    <property type="term" value="F:integrin binding"/>
    <property type="evidence" value="ECO:0007669"/>
    <property type="project" value="TreeGrafter"/>
</dbReference>
<keyword evidence="10 23" id="KW-1133">Transmembrane helix</keyword>
<evidence type="ECO:0000256" key="22">
    <source>
        <dbReference type="PROSITE-ProRule" id="PRU00803"/>
    </source>
</evidence>
<dbReference type="GO" id="GO:0007229">
    <property type="term" value="P:integrin-mediated signaling pathway"/>
    <property type="evidence" value="ECO:0007669"/>
    <property type="project" value="UniProtKB-KW"/>
</dbReference>
<dbReference type="PROSITE" id="PS00242">
    <property type="entry name" value="INTEGRIN_ALPHA"/>
    <property type="match status" value="1"/>
</dbReference>
<evidence type="ECO:0000256" key="13">
    <source>
        <dbReference type="ARBA" id="ARBA00023157"/>
    </source>
</evidence>